<dbReference type="InterPro" id="IPR009003">
    <property type="entry name" value="Peptidase_S1_PA"/>
</dbReference>
<keyword evidence="3" id="KW-0645">Protease</keyword>
<organism evidence="3 4">
    <name type="scientific">Egibacter rhizosphaerae</name>
    <dbReference type="NCBI Taxonomy" id="1670831"/>
    <lineage>
        <taxon>Bacteria</taxon>
        <taxon>Bacillati</taxon>
        <taxon>Actinomycetota</taxon>
        <taxon>Nitriliruptoria</taxon>
        <taxon>Egibacterales</taxon>
        <taxon>Egibacteraceae</taxon>
        <taxon>Egibacter</taxon>
    </lineage>
</organism>
<dbReference type="InterPro" id="IPR001254">
    <property type="entry name" value="Trypsin_dom"/>
</dbReference>
<accession>A0A411YLC0</accession>
<keyword evidence="4" id="KW-1185">Reference proteome</keyword>
<dbReference type="KEGG" id="erz:ER308_11585"/>
<evidence type="ECO:0000313" key="4">
    <source>
        <dbReference type="Proteomes" id="UP000291469"/>
    </source>
</evidence>
<dbReference type="OrthoDB" id="9813836at2"/>
<dbReference type="SUPFAM" id="SSF50494">
    <property type="entry name" value="Trypsin-like serine proteases"/>
    <property type="match status" value="1"/>
</dbReference>
<dbReference type="GO" id="GO:0006508">
    <property type="term" value="P:proteolysis"/>
    <property type="evidence" value="ECO:0007669"/>
    <property type="project" value="UniProtKB-KW"/>
</dbReference>
<dbReference type="Proteomes" id="UP000291469">
    <property type="component" value="Chromosome"/>
</dbReference>
<evidence type="ECO:0000313" key="3">
    <source>
        <dbReference type="EMBL" id="QBI22008.1"/>
    </source>
</evidence>
<feature type="region of interest" description="Disordered" evidence="1">
    <location>
        <begin position="1"/>
        <end position="23"/>
    </location>
</feature>
<feature type="domain" description="Peptidase S1" evidence="2">
    <location>
        <begin position="23"/>
        <end position="72"/>
    </location>
</feature>
<protein>
    <submittedName>
        <fullName evidence="3">Trypsin-like serine protease</fullName>
    </submittedName>
</protein>
<name>A0A411YLC0_9ACTN</name>
<dbReference type="EMBL" id="CP036402">
    <property type="protein sequence ID" value="QBI22008.1"/>
    <property type="molecule type" value="Genomic_DNA"/>
</dbReference>
<proteinExistence type="predicted"/>
<dbReference type="Pfam" id="PF00089">
    <property type="entry name" value="Trypsin"/>
    <property type="match status" value="1"/>
</dbReference>
<dbReference type="GO" id="GO:0004252">
    <property type="term" value="F:serine-type endopeptidase activity"/>
    <property type="evidence" value="ECO:0007669"/>
    <property type="project" value="InterPro"/>
</dbReference>
<evidence type="ECO:0000259" key="2">
    <source>
        <dbReference type="Pfam" id="PF00089"/>
    </source>
</evidence>
<evidence type="ECO:0000256" key="1">
    <source>
        <dbReference type="SAM" id="MobiDB-lite"/>
    </source>
</evidence>
<keyword evidence="3" id="KW-0378">Hydrolase</keyword>
<dbReference type="AlphaFoldDB" id="A0A411YLC0"/>
<reference evidence="3 4" key="1">
    <citation type="submission" date="2019-01" db="EMBL/GenBank/DDBJ databases">
        <title>Egibacter rhizosphaerae EGI 80759T.</title>
        <authorList>
            <person name="Chen D.-D."/>
            <person name="Tian Y."/>
            <person name="Jiao J.-Y."/>
            <person name="Zhang X.-T."/>
            <person name="Zhang Y.-G."/>
            <person name="Zhang Y."/>
            <person name="Xiao M."/>
            <person name="Shu W.-S."/>
            <person name="Li W.-J."/>
        </authorList>
    </citation>
    <scope>NUCLEOTIDE SEQUENCE [LARGE SCALE GENOMIC DNA]</scope>
    <source>
        <strain evidence="3 4">EGI 80759</strain>
    </source>
</reference>
<sequence>MNYGQGVVVRRTGKSGGLETGPISDTLITAEGADRLFEFEARTCKGDSGGPDIEDVTMAYGIVSTRRGDSAPGGAYGPCSEKGTASHLSSVQDAIEIDVITD</sequence>
<gene>
    <name evidence="3" type="ORF">ER308_11585</name>
</gene>